<keyword evidence="2 5" id="KW-0645">Protease</keyword>
<evidence type="ECO:0000256" key="4">
    <source>
        <dbReference type="ARBA" id="ARBA00022825"/>
    </source>
</evidence>
<dbReference type="Gene3D" id="3.40.50.200">
    <property type="entry name" value="Peptidase S8/S53 domain"/>
    <property type="match status" value="1"/>
</dbReference>
<feature type="signal peptide" evidence="7">
    <location>
        <begin position="1"/>
        <end position="41"/>
    </location>
</feature>
<evidence type="ECO:0000313" key="9">
    <source>
        <dbReference type="EMBL" id="QGS11361.1"/>
    </source>
</evidence>
<comment type="similarity">
    <text evidence="1 5">Belongs to the peptidase S8 family.</text>
</comment>
<dbReference type="InterPro" id="IPR000209">
    <property type="entry name" value="Peptidase_S8/S53_dom"/>
</dbReference>
<dbReference type="GO" id="GO:0006508">
    <property type="term" value="P:proteolysis"/>
    <property type="evidence" value="ECO:0007669"/>
    <property type="project" value="UniProtKB-KW"/>
</dbReference>
<evidence type="ECO:0000256" key="1">
    <source>
        <dbReference type="ARBA" id="ARBA00011073"/>
    </source>
</evidence>
<keyword evidence="3 5" id="KW-0378">Hydrolase</keyword>
<dbReference type="AlphaFoldDB" id="A0A857A7Q2"/>
<dbReference type="CDD" id="cd00306">
    <property type="entry name" value="Peptidases_S8_S53"/>
    <property type="match status" value="1"/>
</dbReference>
<dbReference type="Proteomes" id="UP000424490">
    <property type="component" value="Chromosome"/>
</dbReference>
<organism evidence="9 10">
    <name type="scientific">Schaalia odontolytica</name>
    <dbReference type="NCBI Taxonomy" id="1660"/>
    <lineage>
        <taxon>Bacteria</taxon>
        <taxon>Bacillati</taxon>
        <taxon>Actinomycetota</taxon>
        <taxon>Actinomycetes</taxon>
        <taxon>Actinomycetales</taxon>
        <taxon>Actinomycetaceae</taxon>
        <taxon>Schaalia</taxon>
    </lineage>
</organism>
<feature type="domain" description="Peptidase S8/S53" evidence="8">
    <location>
        <begin position="75"/>
        <end position="323"/>
    </location>
</feature>
<dbReference type="Pfam" id="PF00082">
    <property type="entry name" value="Peptidase_S8"/>
    <property type="match status" value="1"/>
</dbReference>
<evidence type="ECO:0000256" key="6">
    <source>
        <dbReference type="SAM" id="MobiDB-lite"/>
    </source>
</evidence>
<reference evidence="9 10" key="1">
    <citation type="submission" date="2019-11" db="EMBL/GenBank/DDBJ databases">
        <title>FDA dAtabase for Regulatory Grade micrObial Sequences (FDA-ARGOS): Supporting development and validation of Infectious Disease Dx tests.</title>
        <authorList>
            <person name="Stonesifer R."/>
            <person name="Tallon L."/>
            <person name="Sadzewicz L."/>
            <person name="Vavikolanu K."/>
            <person name="Mehta A."/>
            <person name="Aluvathingal J."/>
            <person name="Nadendla S."/>
            <person name="Myers T."/>
            <person name="Yan Y."/>
            <person name="Sichtig H."/>
        </authorList>
    </citation>
    <scope>NUCLEOTIDE SEQUENCE [LARGE SCALE GENOMIC DNA]</scope>
    <source>
        <strain evidence="9 10">FDAARGOS_732</strain>
    </source>
</reference>
<dbReference type="InterPro" id="IPR036852">
    <property type="entry name" value="Peptidase_S8/S53_dom_sf"/>
</dbReference>
<dbReference type="PRINTS" id="PR00723">
    <property type="entry name" value="SUBTILISIN"/>
</dbReference>
<feature type="active site" description="Charge relay system" evidence="5">
    <location>
        <position position="276"/>
    </location>
</feature>
<dbReference type="PANTHER" id="PTHR43806">
    <property type="entry name" value="PEPTIDASE S8"/>
    <property type="match status" value="1"/>
</dbReference>
<protein>
    <submittedName>
        <fullName evidence="9">S8 family serine peptidase</fullName>
    </submittedName>
</protein>
<feature type="active site" description="Charge relay system" evidence="5">
    <location>
        <position position="84"/>
    </location>
</feature>
<dbReference type="GO" id="GO:0004252">
    <property type="term" value="F:serine-type endopeptidase activity"/>
    <property type="evidence" value="ECO:0007669"/>
    <property type="project" value="UniProtKB-UniRule"/>
</dbReference>
<proteinExistence type="inferred from homology"/>
<dbReference type="InterPro" id="IPR050131">
    <property type="entry name" value="Peptidase_S8_subtilisin-like"/>
</dbReference>
<keyword evidence="4 5" id="KW-0720">Serine protease</keyword>
<feature type="region of interest" description="Disordered" evidence="6">
    <location>
        <begin position="331"/>
        <end position="357"/>
    </location>
</feature>
<evidence type="ECO:0000259" key="8">
    <source>
        <dbReference type="Pfam" id="PF00082"/>
    </source>
</evidence>
<dbReference type="EMBL" id="CP046315">
    <property type="protein sequence ID" value="QGS11361.1"/>
    <property type="molecule type" value="Genomic_DNA"/>
</dbReference>
<dbReference type="SUPFAM" id="SSF52743">
    <property type="entry name" value="Subtilisin-like"/>
    <property type="match status" value="1"/>
</dbReference>
<dbReference type="RefSeq" id="WP_081445511.1">
    <property type="nucleotide sequence ID" value="NZ_CP046315.1"/>
</dbReference>
<accession>A0A857A7Q2</accession>
<keyword evidence="7" id="KW-0732">Signal</keyword>
<name>A0A857A7Q2_9ACTO</name>
<gene>
    <name evidence="9" type="ORF">FOC40_08075</name>
</gene>
<dbReference type="InterPro" id="IPR023828">
    <property type="entry name" value="Peptidase_S8_Ser-AS"/>
</dbReference>
<evidence type="ECO:0000256" key="3">
    <source>
        <dbReference type="ARBA" id="ARBA00022801"/>
    </source>
</evidence>
<feature type="chain" id="PRO_5032366270" evidence="7">
    <location>
        <begin position="42"/>
        <end position="407"/>
    </location>
</feature>
<evidence type="ECO:0000256" key="2">
    <source>
        <dbReference type="ARBA" id="ARBA00022670"/>
    </source>
</evidence>
<feature type="active site" description="Charge relay system" evidence="5">
    <location>
        <position position="116"/>
    </location>
</feature>
<dbReference type="PROSITE" id="PS51892">
    <property type="entry name" value="SUBTILASE"/>
    <property type="match status" value="1"/>
</dbReference>
<dbReference type="PANTHER" id="PTHR43806:SF11">
    <property type="entry name" value="CEREVISIN-RELATED"/>
    <property type="match status" value="1"/>
</dbReference>
<dbReference type="InterPro" id="IPR015500">
    <property type="entry name" value="Peptidase_S8_subtilisin-rel"/>
</dbReference>
<evidence type="ECO:0000256" key="7">
    <source>
        <dbReference type="SAM" id="SignalP"/>
    </source>
</evidence>
<evidence type="ECO:0000313" key="10">
    <source>
        <dbReference type="Proteomes" id="UP000424490"/>
    </source>
</evidence>
<sequence>MGSQPMVTVRQAVLTNALRKGSRRAAVASGCVLALAGSALAATPTHADDRQITAADQAYFSYYHLDAARAKGYTGKGVTVALIDGKVDTSVPELAGANIIDKTPCTVNSSSEHTNHGTGIASLLVSRDYGVVPDATLLSYQSHDSSSTVEHDCQLAAKIPLIGLPSLINHAINDGASIISFSASSREHENNLKWAIARAMSQGVIITAAAGNAGKDENDTSLSWWSGVVGVSAIDDKGKFASYSSWGQGVTTAAVGGPFVERLISDGKIGTTQGTSYSAPIVAGALAQARAKWPNATANQLLQLLINTATLPAEGQNIYSGYGAINPGKMLNTDPSQYPDENPLADKGGGTSPTPAEVQQYADGLVDPTEIAYDNSYAYRGLDESQITNKDNTYPIHLGTSPRFHRK</sequence>
<dbReference type="PROSITE" id="PS00138">
    <property type="entry name" value="SUBTILASE_SER"/>
    <property type="match status" value="1"/>
</dbReference>
<evidence type="ECO:0000256" key="5">
    <source>
        <dbReference type="PROSITE-ProRule" id="PRU01240"/>
    </source>
</evidence>